<dbReference type="Gene3D" id="3.30.560.10">
    <property type="entry name" value="Glucose Oxidase, domain 3"/>
    <property type="match status" value="1"/>
</dbReference>
<dbReference type="SUPFAM" id="SSF51905">
    <property type="entry name" value="FAD/NAD(P)-binding domain"/>
    <property type="match status" value="1"/>
</dbReference>
<dbReference type="InterPro" id="IPR000172">
    <property type="entry name" value="GMC_OxRdtase_N"/>
</dbReference>
<evidence type="ECO:0000313" key="11">
    <source>
        <dbReference type="Proteomes" id="UP000807025"/>
    </source>
</evidence>
<dbReference type="PANTHER" id="PTHR11552">
    <property type="entry name" value="GLUCOSE-METHANOL-CHOLINE GMC OXIDOREDUCTASE"/>
    <property type="match status" value="1"/>
</dbReference>
<reference evidence="10" key="1">
    <citation type="submission" date="2020-11" db="EMBL/GenBank/DDBJ databases">
        <authorList>
            <consortium name="DOE Joint Genome Institute"/>
            <person name="Ahrendt S."/>
            <person name="Riley R."/>
            <person name="Andreopoulos W."/>
            <person name="Labutti K."/>
            <person name="Pangilinan J."/>
            <person name="Ruiz-Duenas F.J."/>
            <person name="Barrasa J.M."/>
            <person name="Sanchez-Garcia M."/>
            <person name="Camarero S."/>
            <person name="Miyauchi S."/>
            <person name="Serrano A."/>
            <person name="Linde D."/>
            <person name="Babiker R."/>
            <person name="Drula E."/>
            <person name="Ayuso-Fernandez I."/>
            <person name="Pacheco R."/>
            <person name="Padilla G."/>
            <person name="Ferreira P."/>
            <person name="Barriuso J."/>
            <person name="Kellner H."/>
            <person name="Castanera R."/>
            <person name="Alfaro M."/>
            <person name="Ramirez L."/>
            <person name="Pisabarro A.G."/>
            <person name="Kuo A."/>
            <person name="Tritt A."/>
            <person name="Lipzen A."/>
            <person name="He G."/>
            <person name="Yan M."/>
            <person name="Ng V."/>
            <person name="Cullen D."/>
            <person name="Martin F."/>
            <person name="Rosso M.-N."/>
            <person name="Henrissat B."/>
            <person name="Hibbett D."/>
            <person name="Martinez A.T."/>
            <person name="Grigoriev I.V."/>
        </authorList>
    </citation>
    <scope>NUCLEOTIDE SEQUENCE</scope>
    <source>
        <strain evidence="10">ATCC 90797</strain>
    </source>
</reference>
<keyword evidence="11" id="KW-1185">Reference proteome</keyword>
<dbReference type="InterPro" id="IPR007867">
    <property type="entry name" value="GMC_OxRtase_C"/>
</dbReference>
<dbReference type="EMBL" id="MU154641">
    <property type="protein sequence ID" value="KAF9490465.1"/>
    <property type="molecule type" value="Genomic_DNA"/>
</dbReference>
<name>A0A9P6DCJ0_PLEER</name>
<dbReference type="OrthoDB" id="269227at2759"/>
<keyword evidence="5" id="KW-0274">FAD</keyword>
<comment type="similarity">
    <text evidence="2">Belongs to the GMC oxidoreductase family.</text>
</comment>
<dbReference type="PANTHER" id="PTHR11552:SF201">
    <property type="entry name" value="GLUCOSE-METHANOL-CHOLINE OXIDOREDUCTASE N-TERMINAL DOMAIN-CONTAINING PROTEIN"/>
    <property type="match status" value="1"/>
</dbReference>
<dbReference type="SUPFAM" id="SSF54373">
    <property type="entry name" value="FAD-linked reductases, C-terminal domain"/>
    <property type="match status" value="1"/>
</dbReference>
<evidence type="ECO:0000256" key="6">
    <source>
        <dbReference type="ARBA" id="ARBA00023002"/>
    </source>
</evidence>
<dbReference type="InterPro" id="IPR012132">
    <property type="entry name" value="GMC_OxRdtase"/>
</dbReference>
<evidence type="ECO:0000313" key="10">
    <source>
        <dbReference type="EMBL" id="KAF9490465.1"/>
    </source>
</evidence>
<dbReference type="GO" id="GO:0050660">
    <property type="term" value="F:flavin adenine dinucleotide binding"/>
    <property type="evidence" value="ECO:0007669"/>
    <property type="project" value="InterPro"/>
</dbReference>
<evidence type="ECO:0000259" key="9">
    <source>
        <dbReference type="Pfam" id="PF05199"/>
    </source>
</evidence>
<evidence type="ECO:0000256" key="4">
    <source>
        <dbReference type="ARBA" id="ARBA00022729"/>
    </source>
</evidence>
<dbReference type="Proteomes" id="UP000807025">
    <property type="component" value="Unassembled WGS sequence"/>
</dbReference>
<evidence type="ECO:0000259" key="8">
    <source>
        <dbReference type="Pfam" id="PF00732"/>
    </source>
</evidence>
<evidence type="ECO:0000256" key="2">
    <source>
        <dbReference type="ARBA" id="ARBA00010790"/>
    </source>
</evidence>
<keyword evidence="6" id="KW-0560">Oxidoreductase</keyword>
<comment type="cofactor">
    <cofactor evidence="1">
        <name>FAD</name>
        <dbReference type="ChEBI" id="CHEBI:57692"/>
    </cofactor>
</comment>
<organism evidence="10 11">
    <name type="scientific">Pleurotus eryngii</name>
    <name type="common">Boletus of the steppes</name>
    <dbReference type="NCBI Taxonomy" id="5323"/>
    <lineage>
        <taxon>Eukaryota</taxon>
        <taxon>Fungi</taxon>
        <taxon>Dikarya</taxon>
        <taxon>Basidiomycota</taxon>
        <taxon>Agaricomycotina</taxon>
        <taxon>Agaricomycetes</taxon>
        <taxon>Agaricomycetidae</taxon>
        <taxon>Agaricales</taxon>
        <taxon>Pleurotineae</taxon>
        <taxon>Pleurotaceae</taxon>
        <taxon>Pleurotus</taxon>
    </lineage>
</organism>
<feature type="domain" description="Glucose-methanol-choline oxidoreductase C-terminal" evidence="9">
    <location>
        <begin position="394"/>
        <end position="504"/>
    </location>
</feature>
<dbReference type="Pfam" id="PF05199">
    <property type="entry name" value="GMC_oxred_C"/>
    <property type="match status" value="1"/>
</dbReference>
<dbReference type="Gene3D" id="3.50.50.60">
    <property type="entry name" value="FAD/NAD(P)-binding domain"/>
    <property type="match status" value="2"/>
</dbReference>
<dbReference type="Pfam" id="PF00732">
    <property type="entry name" value="GMC_oxred_N"/>
    <property type="match status" value="1"/>
</dbReference>
<evidence type="ECO:0000256" key="1">
    <source>
        <dbReference type="ARBA" id="ARBA00001974"/>
    </source>
</evidence>
<accession>A0A9P6DCJ0</accession>
<dbReference type="AlphaFoldDB" id="A0A9P6DCJ0"/>
<comment type="caution">
    <text evidence="10">The sequence shown here is derived from an EMBL/GenBank/DDBJ whole genome shotgun (WGS) entry which is preliminary data.</text>
</comment>
<evidence type="ECO:0000256" key="3">
    <source>
        <dbReference type="ARBA" id="ARBA00022630"/>
    </source>
</evidence>
<sequence length="1108" mass="122694">MSYASFKYSQLGTRNCRRDVHISLVLSLLALPLGVSAGLYGKAADLRNVSYDFIIVGGGVGGSVLANCLTENPAMKVNDDAFETKVTDDPGWTWDNVQTYFKRNEKWTPPAGGRDTTSQYDPSLHSTTGMTSFSLSGHHQALDAMVFQAGQELGGIFDFKLDYNDGRPLGWVSILIWLYTGWLQAAINGSQRSSAATSYFAPQYINRPNLHVLVGARVSRLLKTGSGCAFRTVEYTQDVVNGPLSTFTASMEVLLAVGVISTPQILLNSGIGDSAYLSSIGITPLVNLPSVGRNLTDQWTTGCLWNVRNDADTFDSAFQDEVVLDTVMDEWNNDETGPLVAFYRPNDTELADLGVPAGVDYAAIGARLLLNGFASPTLPPGKWLTISTSLVSATSRGSVTLDTTGGLDVFRAPHIDPAFYTTEWDIKAMRETVKATKSLVSAPVFQDYVLEALEAYVRGYSGTTAHPVGTASMSPRGAQWRVVDPDLKMKVGVQGVRIVDASVFGFVKKSILIVTNKRGNPKLVIAVRISLERGQPYSCQVVPVAAASHVTDRVLRAQISEPSSTTTAVISTIPREARSLKEQRNSQIPLISRIPSEILAIIFEFLATTDPIKALPSRGYPYLPERSSGDYHLRENVTRVCRKWRMLALGMPSIWGVFYSDCSQQWMNYVIKERLKPTSLISIRTPHKWRSLPCDILALRLDSERFKDLDVAITTRESMTLMHEALRSKNLPALDILRISVEADVTRGTRGCKSFVWRANASRLQALRIKHILLEVRVPSFPALREFSLDLLALFPYNLTTSSMLSAPCRTFGPLHVSVYWHLKAESLSLRISKPLISTSIDLYEYEGVGSPNMQPIWKLLPPPSPHADLWHTVLHKKLLRNDDKFNSILQIPSPSPKFCFELATKFEEVKAEQHVETGIYFSMPSVSTPDIVALTSRRKPRLSPALKRFALDMAEVEEFHFIDLTQLLEVLMPNQHLEGVYPPLGNAATPATKSKSRQLKSNPQQGSKLPSFPIYLPALLRVVVIQQVDLGPSLNVILDYLGQIFLKRKKRGLPMLAMKLGGQIYLNAKQRTLVGDGVSVELSFIDEGDCTYYMNTSLKELPEYLGY</sequence>
<protein>
    <submittedName>
        <fullName evidence="10">FAD/NAD(P)-binding domain-containing protein</fullName>
    </submittedName>
</protein>
<dbReference type="GO" id="GO:0016614">
    <property type="term" value="F:oxidoreductase activity, acting on CH-OH group of donors"/>
    <property type="evidence" value="ECO:0007669"/>
    <property type="project" value="InterPro"/>
</dbReference>
<dbReference type="InterPro" id="IPR036188">
    <property type="entry name" value="FAD/NAD-bd_sf"/>
</dbReference>
<feature type="domain" description="Glucose-methanol-choline oxidoreductase N-terminal" evidence="8">
    <location>
        <begin position="52"/>
        <end position="298"/>
    </location>
</feature>
<evidence type="ECO:0000256" key="5">
    <source>
        <dbReference type="ARBA" id="ARBA00022827"/>
    </source>
</evidence>
<proteinExistence type="inferred from homology"/>
<keyword evidence="7" id="KW-0325">Glycoprotein</keyword>
<keyword evidence="4" id="KW-0732">Signal</keyword>
<keyword evidence="3" id="KW-0285">Flavoprotein</keyword>
<evidence type="ECO:0000256" key="7">
    <source>
        <dbReference type="ARBA" id="ARBA00023180"/>
    </source>
</evidence>
<gene>
    <name evidence="10" type="ORF">BDN71DRAFT_1498536</name>
</gene>